<dbReference type="CDD" id="cd01170">
    <property type="entry name" value="THZ_kinase"/>
    <property type="match status" value="1"/>
</dbReference>
<evidence type="ECO:0000256" key="9">
    <source>
        <dbReference type="ARBA" id="ARBA00022842"/>
    </source>
</evidence>
<keyword evidence="13" id="KW-1185">Reference proteome</keyword>
<keyword evidence="9 11" id="KW-0460">Magnesium</keyword>
<dbReference type="GO" id="GO:0009229">
    <property type="term" value="P:thiamine diphosphate biosynthetic process"/>
    <property type="evidence" value="ECO:0007669"/>
    <property type="project" value="UniProtKB-UniRule"/>
</dbReference>
<evidence type="ECO:0000256" key="6">
    <source>
        <dbReference type="ARBA" id="ARBA00022741"/>
    </source>
</evidence>
<dbReference type="Pfam" id="PF02110">
    <property type="entry name" value="HK"/>
    <property type="match status" value="1"/>
</dbReference>
<dbReference type="EMBL" id="PPRF01000054">
    <property type="protein sequence ID" value="PNZ26451.1"/>
    <property type="molecule type" value="Genomic_DNA"/>
</dbReference>
<evidence type="ECO:0000256" key="2">
    <source>
        <dbReference type="ARBA" id="ARBA00001946"/>
    </source>
</evidence>
<reference evidence="12 13" key="1">
    <citation type="submission" date="2017-08" db="EMBL/GenBank/DDBJ databases">
        <title>Draft genome sequences of 64 type strains of genus Staph aureus.</title>
        <authorList>
            <person name="Cole K."/>
            <person name="Golubchik T."/>
            <person name="Russell J."/>
            <person name="Foster D."/>
            <person name="Llewelyn M."/>
            <person name="Wilson D."/>
            <person name="Crook D."/>
            <person name="Paul J."/>
        </authorList>
    </citation>
    <scope>NUCLEOTIDE SEQUENCE [LARGE SCALE GENOMIC DNA]</scope>
    <source>
        <strain evidence="12 13">DSM 21968</strain>
    </source>
</reference>
<dbReference type="HAMAP" id="MF_00228">
    <property type="entry name" value="Thz_kinase"/>
    <property type="match status" value="1"/>
</dbReference>
<protein>
    <recommendedName>
        <fullName evidence="11">Hydroxyethylthiazole kinase</fullName>
        <ecNumber evidence="11">2.7.1.50</ecNumber>
    </recommendedName>
    <alternativeName>
        <fullName evidence="11">4-methyl-5-beta-hydroxyethylthiazole kinase</fullName>
        <shortName evidence="11">TH kinase</shortName>
        <shortName evidence="11">Thz kinase</shortName>
    </alternativeName>
</protein>
<evidence type="ECO:0000256" key="7">
    <source>
        <dbReference type="ARBA" id="ARBA00022777"/>
    </source>
</evidence>
<feature type="binding site" evidence="11">
    <location>
        <position position="160"/>
    </location>
    <ligand>
        <name>ATP</name>
        <dbReference type="ChEBI" id="CHEBI:30616"/>
    </ligand>
</feature>
<comment type="catalytic activity">
    <reaction evidence="1 11">
        <text>5-(2-hydroxyethyl)-4-methylthiazole + ATP = 4-methyl-5-(2-phosphooxyethyl)-thiazole + ADP + H(+)</text>
        <dbReference type="Rhea" id="RHEA:24212"/>
        <dbReference type="ChEBI" id="CHEBI:15378"/>
        <dbReference type="ChEBI" id="CHEBI:17957"/>
        <dbReference type="ChEBI" id="CHEBI:30616"/>
        <dbReference type="ChEBI" id="CHEBI:58296"/>
        <dbReference type="ChEBI" id="CHEBI:456216"/>
        <dbReference type="EC" id="2.7.1.50"/>
    </reaction>
</comment>
<keyword evidence="8 11" id="KW-0067">ATP-binding</keyword>
<sequence>MDYLATVREAQPLVICYTNDVVKNFTANGLLSLGASPAMSEAPEEAADFFKVAQGLLINIGTLTQQRGEDMLKIAKEANKQGVPIVFDPVAVGASQYRKDFCRRFLEEIQVTVIKGNASEILALVDETATMKGTDSTVDNASFEIAERAHRKYNAAIVMTGETDIIVQDGKGVALANGTRLLAKVTGTGCLLGAVVASFLLKDTHPSIVQLASAVSYYTISAERATSSAGGDLPGTFATVFLDELNQTTTACFQQEIKKREVKNHDI</sequence>
<evidence type="ECO:0000256" key="3">
    <source>
        <dbReference type="ARBA" id="ARBA00004868"/>
    </source>
</evidence>
<dbReference type="Gene3D" id="3.40.1190.20">
    <property type="match status" value="1"/>
</dbReference>
<gene>
    <name evidence="11" type="primary">thiM</name>
    <name evidence="12" type="ORF">CD122_08385</name>
</gene>
<organism evidence="12 13">
    <name type="scientific">Staphylococcus rostri</name>
    <dbReference type="NCBI Taxonomy" id="522262"/>
    <lineage>
        <taxon>Bacteria</taxon>
        <taxon>Bacillati</taxon>
        <taxon>Bacillota</taxon>
        <taxon>Bacilli</taxon>
        <taxon>Bacillales</taxon>
        <taxon>Staphylococcaceae</taxon>
        <taxon>Staphylococcus</taxon>
    </lineage>
</organism>
<dbReference type="EC" id="2.7.1.50" evidence="11"/>
<feature type="binding site" evidence="11">
    <location>
        <position position="115"/>
    </location>
    <ligand>
        <name>ATP</name>
        <dbReference type="ChEBI" id="CHEBI:30616"/>
    </ligand>
</feature>
<dbReference type="GO" id="GO:0009228">
    <property type="term" value="P:thiamine biosynthetic process"/>
    <property type="evidence" value="ECO:0007669"/>
    <property type="project" value="UniProtKB-KW"/>
</dbReference>
<comment type="pathway">
    <text evidence="3 11">Cofactor biosynthesis; thiamine diphosphate biosynthesis; 4-methyl-5-(2-phosphoethyl)-thiazole from 5-(2-hydroxyethyl)-4-methylthiazole: step 1/1.</text>
</comment>
<evidence type="ECO:0000256" key="10">
    <source>
        <dbReference type="ARBA" id="ARBA00022977"/>
    </source>
</evidence>
<dbReference type="UniPathway" id="UPA00060">
    <property type="reaction ID" value="UER00139"/>
</dbReference>
<keyword evidence="4 11" id="KW-0808">Transferase</keyword>
<evidence type="ECO:0000256" key="1">
    <source>
        <dbReference type="ARBA" id="ARBA00001771"/>
    </source>
</evidence>
<comment type="similarity">
    <text evidence="11">Belongs to the Thz kinase family.</text>
</comment>
<dbReference type="GO" id="GO:0005524">
    <property type="term" value="F:ATP binding"/>
    <property type="evidence" value="ECO:0007669"/>
    <property type="project" value="UniProtKB-UniRule"/>
</dbReference>
<dbReference type="PRINTS" id="PR01099">
    <property type="entry name" value="HYETHTZKNASE"/>
</dbReference>
<evidence type="ECO:0000256" key="11">
    <source>
        <dbReference type="HAMAP-Rule" id="MF_00228"/>
    </source>
</evidence>
<comment type="function">
    <text evidence="11">Catalyzes the phosphorylation of the hydroxyl group of 4-methyl-5-beta-hydroxyethylthiazole (THZ).</text>
</comment>
<accession>A0A2K3YLK6</accession>
<dbReference type="PIRSF" id="PIRSF000513">
    <property type="entry name" value="Thz_kinase"/>
    <property type="match status" value="1"/>
</dbReference>
<keyword evidence="6 11" id="KW-0547">Nucleotide-binding</keyword>
<dbReference type="SUPFAM" id="SSF53613">
    <property type="entry name" value="Ribokinase-like"/>
    <property type="match status" value="1"/>
</dbReference>
<dbReference type="GO" id="GO:0004417">
    <property type="term" value="F:hydroxyethylthiazole kinase activity"/>
    <property type="evidence" value="ECO:0007669"/>
    <property type="project" value="UniProtKB-UniRule"/>
</dbReference>
<evidence type="ECO:0000256" key="8">
    <source>
        <dbReference type="ARBA" id="ARBA00022840"/>
    </source>
</evidence>
<feature type="binding site" evidence="11">
    <location>
        <position position="187"/>
    </location>
    <ligand>
        <name>substrate</name>
    </ligand>
</feature>
<dbReference type="AlphaFoldDB" id="A0A2K3YLK6"/>
<evidence type="ECO:0000313" key="12">
    <source>
        <dbReference type="EMBL" id="PNZ26451.1"/>
    </source>
</evidence>
<dbReference type="Proteomes" id="UP000242752">
    <property type="component" value="Unassembled WGS sequence"/>
</dbReference>
<name>A0A2K3YLK6_9STAP</name>
<dbReference type="NCBIfam" id="NF006830">
    <property type="entry name" value="PRK09355.1"/>
    <property type="match status" value="1"/>
</dbReference>
<evidence type="ECO:0000256" key="4">
    <source>
        <dbReference type="ARBA" id="ARBA00022679"/>
    </source>
</evidence>
<dbReference type="InterPro" id="IPR000417">
    <property type="entry name" value="Hyethyz_kinase"/>
</dbReference>
<keyword evidence="7 11" id="KW-0418">Kinase</keyword>
<keyword evidence="10 11" id="KW-0784">Thiamine biosynthesis</keyword>
<proteinExistence type="inferred from homology"/>
<dbReference type="InterPro" id="IPR029056">
    <property type="entry name" value="Ribokinase-like"/>
</dbReference>
<evidence type="ECO:0000313" key="13">
    <source>
        <dbReference type="Proteomes" id="UP000242752"/>
    </source>
</evidence>
<keyword evidence="5 11" id="KW-0479">Metal-binding</keyword>
<evidence type="ECO:0000256" key="5">
    <source>
        <dbReference type="ARBA" id="ARBA00022723"/>
    </source>
</evidence>
<comment type="cofactor">
    <cofactor evidence="2 11">
        <name>Mg(2+)</name>
        <dbReference type="ChEBI" id="CHEBI:18420"/>
    </cofactor>
</comment>
<dbReference type="RefSeq" id="WP_103358538.1">
    <property type="nucleotide sequence ID" value="NZ_CP113107.1"/>
</dbReference>
<feature type="binding site" evidence="11">
    <location>
        <position position="39"/>
    </location>
    <ligand>
        <name>substrate</name>
    </ligand>
</feature>
<dbReference type="OrthoDB" id="9778146at2"/>
<comment type="caution">
    <text evidence="12">The sequence shown here is derived from an EMBL/GenBank/DDBJ whole genome shotgun (WGS) entry which is preliminary data.</text>
</comment>
<dbReference type="GO" id="GO:0000287">
    <property type="term" value="F:magnesium ion binding"/>
    <property type="evidence" value="ECO:0007669"/>
    <property type="project" value="UniProtKB-UniRule"/>
</dbReference>